<gene>
    <name evidence="3" type="ORF">N0V93_009368</name>
</gene>
<feature type="region of interest" description="Disordered" evidence="1">
    <location>
        <begin position="75"/>
        <end position="121"/>
    </location>
</feature>
<evidence type="ECO:0000256" key="1">
    <source>
        <dbReference type="SAM" id="MobiDB-lite"/>
    </source>
</evidence>
<feature type="region of interest" description="Disordered" evidence="1">
    <location>
        <begin position="180"/>
        <end position="281"/>
    </location>
</feature>
<feature type="region of interest" description="Disordered" evidence="1">
    <location>
        <begin position="1"/>
        <end position="40"/>
    </location>
</feature>
<dbReference type="EMBL" id="JAPEVB010000006">
    <property type="protein sequence ID" value="KAJ4386472.1"/>
    <property type="molecule type" value="Genomic_DNA"/>
</dbReference>
<dbReference type="Pfam" id="PF11915">
    <property type="entry name" value="DUF3433"/>
    <property type="match status" value="1"/>
</dbReference>
<keyword evidence="2" id="KW-1133">Transmembrane helix</keyword>
<name>A0A9W9CTM3_9PEZI</name>
<organism evidence="3 4">
    <name type="scientific">Gnomoniopsis smithogilvyi</name>
    <dbReference type="NCBI Taxonomy" id="1191159"/>
    <lineage>
        <taxon>Eukaryota</taxon>
        <taxon>Fungi</taxon>
        <taxon>Dikarya</taxon>
        <taxon>Ascomycota</taxon>
        <taxon>Pezizomycotina</taxon>
        <taxon>Sordariomycetes</taxon>
        <taxon>Sordariomycetidae</taxon>
        <taxon>Diaporthales</taxon>
        <taxon>Gnomoniaceae</taxon>
        <taxon>Gnomoniopsis</taxon>
    </lineage>
</organism>
<evidence type="ECO:0000313" key="3">
    <source>
        <dbReference type="EMBL" id="KAJ4386472.1"/>
    </source>
</evidence>
<feature type="transmembrane region" description="Helical" evidence="2">
    <location>
        <begin position="309"/>
        <end position="329"/>
    </location>
</feature>
<feature type="region of interest" description="Disordered" evidence="1">
    <location>
        <begin position="874"/>
        <end position="935"/>
    </location>
</feature>
<feature type="compositionally biased region" description="Basic and acidic residues" evidence="1">
    <location>
        <begin position="226"/>
        <end position="236"/>
    </location>
</feature>
<protein>
    <recommendedName>
        <fullName evidence="5">Phosphoribosylaminoimidazole-succinocarboxamide synthase</fullName>
    </recommendedName>
</protein>
<feature type="transmembrane region" description="Helical" evidence="2">
    <location>
        <begin position="770"/>
        <end position="791"/>
    </location>
</feature>
<feature type="compositionally biased region" description="Low complexity" evidence="1">
    <location>
        <begin position="105"/>
        <end position="119"/>
    </location>
</feature>
<dbReference type="PANTHER" id="PTHR37544">
    <property type="entry name" value="SPRAY-RELATED"/>
    <property type="match status" value="1"/>
</dbReference>
<feature type="compositionally biased region" description="Low complexity" evidence="1">
    <location>
        <begin position="212"/>
        <end position="224"/>
    </location>
</feature>
<comment type="caution">
    <text evidence="3">The sequence shown here is derived from an EMBL/GenBank/DDBJ whole genome shotgun (WGS) entry which is preliminary data.</text>
</comment>
<dbReference type="InterPro" id="IPR021840">
    <property type="entry name" value="DUF3433"/>
</dbReference>
<feature type="transmembrane region" description="Helical" evidence="2">
    <location>
        <begin position="612"/>
        <end position="634"/>
    </location>
</feature>
<dbReference type="PANTHER" id="PTHR37544:SF1">
    <property type="entry name" value="PHOSPHORIBOSYLAMINOIMIDAZOLE-SUCCINOCARBOXAMIDE SYNTHASE"/>
    <property type="match status" value="1"/>
</dbReference>
<feature type="transmembrane region" description="Helical" evidence="2">
    <location>
        <begin position="419"/>
        <end position="440"/>
    </location>
</feature>
<feature type="transmembrane region" description="Helical" evidence="2">
    <location>
        <begin position="733"/>
        <end position="758"/>
    </location>
</feature>
<keyword evidence="4" id="KW-1185">Reference proteome</keyword>
<reference evidence="3" key="1">
    <citation type="submission" date="2022-10" db="EMBL/GenBank/DDBJ databases">
        <title>Tapping the CABI collections for fungal endophytes: first genome assemblies for Collariella, Neodidymelliopsis, Ascochyta clinopodiicola, Didymella pomorum, Didymosphaeria variabile, Neocosmospora piperis and Neocucurbitaria cava.</title>
        <authorList>
            <person name="Hill R."/>
        </authorList>
    </citation>
    <scope>NUCLEOTIDE SEQUENCE</scope>
    <source>
        <strain evidence="3">IMI 355082</strain>
    </source>
</reference>
<keyword evidence="2" id="KW-0812">Transmembrane</keyword>
<accession>A0A9W9CTM3</accession>
<evidence type="ECO:0000256" key="2">
    <source>
        <dbReference type="SAM" id="Phobius"/>
    </source>
</evidence>
<feature type="compositionally biased region" description="Low complexity" evidence="1">
    <location>
        <begin position="243"/>
        <end position="257"/>
    </location>
</feature>
<sequence>MNFQNLNFQYVEPPRRSSTRRPSHARIALSSDRPDSGVLGRHDVLEDVSEEESASLEHASVSPQPSVVRFAPSLSSYSSSRSSDNIYGPDRHFGRPLVPIGMANSSGQAQGQRSSQQPQFTPEQLQALAVAQHRQMNPIPSMAGRPVEAFRDPLALEASRVTPGVDDTPYLQYAIEALTREREGTSSNPTSMTSDGQLYVPSGGGAYYTHRNAPTTPTQPNAPARDPSERQSEDQRAPLLAETSPRPASPRSSLSTLVRGQERGPTIPAKHQPGVDSWEPVDPGLYSDGREKINPRLIFKPRILRMSSMITLTILCMLMLAALIFSAVYSQRNTGLWEYTGTIYSGQYFLFRVFPAILGAVILFWAQCAVTTMLRMRPFARLAASSKAARRDAIFDELYTTSFLRPQLVGTWHLWVPNLITWVMNFTLPLLSCLYTVIYVDGHWKWATVQGVAWTLVALYLLLAIAIGIEMTYWLKNKTGVLWDPRSIADIAAIVANSNTLADYKKTEILDGRDKLKRILYRRRTDRLAYWGWADRDRPDELWYGLGYQEEFGDPSGDVEFIDEKGRPQSHEKRAHPNHLEETDAWGDVELVGTAMQPTVRYRHIPFCLKDLPLIIFIVVGFVLLLVIFIISFVPTTRLPAKGFLPLVNSAPTAGAFSAADFLYSFIPALLGLVLFVAFQDLDLHLRILQPWGELSAPPAGGARVEASILADYAACYPLQAAWHALRNRHWRVAAISLLSTLFVFIPILAGGMFMALTPADGIVRVYPQNALFALTLTLCVLYWLALIGLFPKRHALRLPHGVTCLAEIISYVANEDCVRDEAFQGMIRNKTSLVGKLGCDRREEDKPRWTLHIGGPGARDDRLGVRRVRRFTQRSPREGVEARLMGSPGRRTSNGGDFSPAPLSPPMGMDRDSRREARRSEREGVQVSPQYVFR</sequence>
<feature type="compositionally biased region" description="Basic and acidic residues" evidence="1">
    <location>
        <begin position="910"/>
        <end position="925"/>
    </location>
</feature>
<feature type="compositionally biased region" description="Polar residues" evidence="1">
    <location>
        <begin position="185"/>
        <end position="196"/>
    </location>
</feature>
<proteinExistence type="predicted"/>
<evidence type="ECO:0000313" key="4">
    <source>
        <dbReference type="Proteomes" id="UP001140453"/>
    </source>
</evidence>
<dbReference type="Proteomes" id="UP001140453">
    <property type="component" value="Unassembled WGS sequence"/>
</dbReference>
<keyword evidence="2" id="KW-0472">Membrane</keyword>
<feature type="transmembrane region" description="Helical" evidence="2">
    <location>
        <begin position="654"/>
        <end position="679"/>
    </location>
</feature>
<dbReference type="AlphaFoldDB" id="A0A9W9CTM3"/>
<evidence type="ECO:0008006" key="5">
    <source>
        <dbReference type="Google" id="ProtNLM"/>
    </source>
</evidence>
<feature type="transmembrane region" description="Helical" evidence="2">
    <location>
        <begin position="452"/>
        <end position="475"/>
    </location>
</feature>
<feature type="transmembrane region" description="Helical" evidence="2">
    <location>
        <begin position="349"/>
        <end position="374"/>
    </location>
</feature>
<dbReference type="OrthoDB" id="3057599at2759"/>